<evidence type="ECO:0000313" key="3">
    <source>
        <dbReference type="Proteomes" id="UP000543419"/>
    </source>
</evidence>
<feature type="region of interest" description="Disordered" evidence="1">
    <location>
        <begin position="106"/>
        <end position="182"/>
    </location>
</feature>
<keyword evidence="3" id="KW-1185">Reference proteome</keyword>
<gene>
    <name evidence="2" type="ORF">G1C97_0490</name>
</gene>
<sequence length="290" mass="30515">MSRLGWTSDRLRGRRVTMSAARRFGAAMLGVAMLIGCGAAAWGTVENGAAWGVDEPSSGVVQRTVGVAAKQGDATTKAKVRVAARQSEEKRIADEAAELKAGLEQANAQAEANHQARQAQARESAEKAKLEQAKVPAQAQAQEKQEQAQPQAQVQQAQAQPQAQPAPAPAPAPSGPVDHPIARVCGPVSQPADCQGAIDQGGLVQSNYYPFGYQSLGLHTIFAAHNNRGGAWILNVNVGDVISIGGVRYRATNRQTVMSGGYADVISSMILLQTCDWSGGTAQLITLERI</sequence>
<organism evidence="2 3">
    <name type="scientific">Bifidobacterium olomucense</name>
    <dbReference type="NCBI Taxonomy" id="2675324"/>
    <lineage>
        <taxon>Bacteria</taxon>
        <taxon>Bacillati</taxon>
        <taxon>Actinomycetota</taxon>
        <taxon>Actinomycetes</taxon>
        <taxon>Bifidobacteriales</taxon>
        <taxon>Bifidobacteriaceae</taxon>
        <taxon>Bifidobacterium</taxon>
    </lineage>
</organism>
<proteinExistence type="predicted"/>
<comment type="caution">
    <text evidence="2">The sequence shown here is derived from an EMBL/GenBank/DDBJ whole genome shotgun (WGS) entry which is preliminary data.</text>
</comment>
<dbReference type="Proteomes" id="UP000543419">
    <property type="component" value="Unassembled WGS sequence"/>
</dbReference>
<reference evidence="2 3" key="1">
    <citation type="submission" date="2020-02" db="EMBL/GenBank/DDBJ databases">
        <title>Characterization of phylogenetic diversity of novel bifidobacterial species isolated in Czech ZOOs.</title>
        <authorList>
            <person name="Lugli G.A."/>
            <person name="Vera N.B."/>
            <person name="Ventura M."/>
        </authorList>
    </citation>
    <scope>NUCLEOTIDE SEQUENCE [LARGE SCALE GENOMIC DNA]</scope>
    <source>
        <strain evidence="2 3">DSM 109959</strain>
    </source>
</reference>
<protein>
    <submittedName>
        <fullName evidence="2">Energy transducer TonB</fullName>
    </submittedName>
</protein>
<feature type="compositionally biased region" description="Low complexity" evidence="1">
    <location>
        <begin position="106"/>
        <end position="122"/>
    </location>
</feature>
<name>A0A7Y0EY84_9BIFI</name>
<dbReference type="RefSeq" id="WP_169240377.1">
    <property type="nucleotide sequence ID" value="NZ_JAAIIG010000002.1"/>
</dbReference>
<evidence type="ECO:0000256" key="1">
    <source>
        <dbReference type="SAM" id="MobiDB-lite"/>
    </source>
</evidence>
<dbReference type="EMBL" id="JAAIIG010000002">
    <property type="protein sequence ID" value="NMM97541.1"/>
    <property type="molecule type" value="Genomic_DNA"/>
</dbReference>
<evidence type="ECO:0000313" key="2">
    <source>
        <dbReference type="EMBL" id="NMM97541.1"/>
    </source>
</evidence>
<feature type="compositionally biased region" description="Basic and acidic residues" evidence="1">
    <location>
        <begin position="123"/>
        <end position="132"/>
    </location>
</feature>
<accession>A0A7Y0EY84</accession>
<dbReference type="AlphaFoldDB" id="A0A7Y0EY84"/>
<feature type="compositionally biased region" description="Pro residues" evidence="1">
    <location>
        <begin position="164"/>
        <end position="174"/>
    </location>
</feature>
<feature type="compositionally biased region" description="Low complexity" evidence="1">
    <location>
        <begin position="133"/>
        <end position="163"/>
    </location>
</feature>